<dbReference type="InterPro" id="IPR001969">
    <property type="entry name" value="Aspartic_peptidase_AS"/>
</dbReference>
<dbReference type="Pfam" id="PF13650">
    <property type="entry name" value="Asp_protease_2"/>
    <property type="match status" value="1"/>
</dbReference>
<dbReference type="Pfam" id="PF17820">
    <property type="entry name" value="PDZ_6"/>
    <property type="match status" value="1"/>
</dbReference>
<dbReference type="SUPFAM" id="SSF50156">
    <property type="entry name" value="PDZ domain-like"/>
    <property type="match status" value="1"/>
</dbReference>
<keyword evidence="1" id="KW-0378">Hydrolase</keyword>
<comment type="caution">
    <text evidence="4">The sequence shown here is derived from an EMBL/GenBank/DDBJ whole genome shotgun (WGS) entry which is preliminary data.</text>
</comment>
<dbReference type="EMBL" id="VORT01000005">
    <property type="protein sequence ID" value="TXD73243.1"/>
    <property type="molecule type" value="Genomic_DNA"/>
</dbReference>
<reference evidence="4 5" key="1">
    <citation type="submission" date="2019-08" db="EMBL/GenBank/DDBJ databases">
        <title>Genome of Aequorivita antarctica SW49 (type strain).</title>
        <authorList>
            <person name="Bowman J.P."/>
        </authorList>
    </citation>
    <scope>NUCLEOTIDE SEQUENCE [LARGE SCALE GENOMIC DNA]</scope>
    <source>
        <strain evidence="4 5">SW49</strain>
    </source>
</reference>
<name>A0A5C6YZQ5_9FLAO</name>
<dbReference type="RefSeq" id="WP_146848104.1">
    <property type="nucleotide sequence ID" value="NZ_VORT01000005.1"/>
</dbReference>
<dbReference type="InterPro" id="IPR001995">
    <property type="entry name" value="Peptidase_A2_cat"/>
</dbReference>
<dbReference type="Gene3D" id="2.30.42.10">
    <property type="match status" value="1"/>
</dbReference>
<evidence type="ECO:0000256" key="1">
    <source>
        <dbReference type="ARBA" id="ARBA00022801"/>
    </source>
</evidence>
<organism evidence="4 5">
    <name type="scientific">Aequorivita antarctica</name>
    <dbReference type="NCBI Taxonomy" id="153266"/>
    <lineage>
        <taxon>Bacteria</taxon>
        <taxon>Pseudomonadati</taxon>
        <taxon>Bacteroidota</taxon>
        <taxon>Flavobacteriia</taxon>
        <taxon>Flavobacteriales</taxon>
        <taxon>Flavobacteriaceae</taxon>
        <taxon>Aequorivita</taxon>
    </lineage>
</organism>
<evidence type="ECO:0000313" key="5">
    <source>
        <dbReference type="Proteomes" id="UP000321497"/>
    </source>
</evidence>
<dbReference type="AlphaFoldDB" id="A0A5C6YZQ5"/>
<feature type="domain" description="PDZ" evidence="2">
    <location>
        <begin position="356"/>
        <end position="443"/>
    </location>
</feature>
<dbReference type="InterPro" id="IPR041489">
    <property type="entry name" value="PDZ_6"/>
</dbReference>
<feature type="domain" description="Peptidase A2" evidence="3">
    <location>
        <begin position="68"/>
        <end position="104"/>
    </location>
</feature>
<dbReference type="PROSITE" id="PS50106">
    <property type="entry name" value="PDZ"/>
    <property type="match status" value="1"/>
</dbReference>
<dbReference type="InterPro" id="IPR034122">
    <property type="entry name" value="Retropepsin-like_bacterial"/>
</dbReference>
<dbReference type="SUPFAM" id="SSF50630">
    <property type="entry name" value="Acid proteases"/>
    <property type="match status" value="1"/>
</dbReference>
<dbReference type="CDD" id="cd05483">
    <property type="entry name" value="retropepsin_like_bacteria"/>
    <property type="match status" value="1"/>
</dbReference>
<dbReference type="PROSITE" id="PS50175">
    <property type="entry name" value="ASP_PROT_RETROV"/>
    <property type="match status" value="1"/>
</dbReference>
<evidence type="ECO:0000259" key="2">
    <source>
        <dbReference type="PROSITE" id="PS50106"/>
    </source>
</evidence>
<evidence type="ECO:0000313" key="4">
    <source>
        <dbReference type="EMBL" id="TXD73243.1"/>
    </source>
</evidence>
<dbReference type="Gene3D" id="2.40.70.10">
    <property type="entry name" value="Acid Proteases"/>
    <property type="match status" value="1"/>
</dbReference>
<dbReference type="Proteomes" id="UP000321497">
    <property type="component" value="Unassembled WGS sequence"/>
</dbReference>
<dbReference type="InterPro" id="IPR001478">
    <property type="entry name" value="PDZ"/>
</dbReference>
<dbReference type="GO" id="GO:0006508">
    <property type="term" value="P:proteolysis"/>
    <property type="evidence" value="ECO:0007669"/>
    <property type="project" value="InterPro"/>
</dbReference>
<gene>
    <name evidence="4" type="ORF">ESU54_08890</name>
</gene>
<protein>
    <submittedName>
        <fullName evidence="4">PDZ domain-containing protein</fullName>
    </submittedName>
</protein>
<proteinExistence type="predicted"/>
<dbReference type="InterPro" id="IPR036034">
    <property type="entry name" value="PDZ_sf"/>
</dbReference>
<dbReference type="SMART" id="SM00228">
    <property type="entry name" value="PDZ"/>
    <property type="match status" value="1"/>
</dbReference>
<dbReference type="InterPro" id="IPR021109">
    <property type="entry name" value="Peptidase_aspartic_dom_sf"/>
</dbReference>
<sequence length="457" mass="51765">MMKYFTTIIFFFISVISYSQYTKENNHISSFSKQSGFIFQKNKKRDRIPFRLVNNLPIVDVEINGTPLSFILDTGVESTILFSLEAVDSVQLRNTSPVLLQGLGPDGTVQALKSLNNNVKVGNIFDRDHSLYIIFDSSLNFSPRMGIPIHGILGNEFFQNFIVKINYASEVITVSDPKKYKLEKCNKCEDLPLNFVGSKPYVSLNIVSVEKQKEIKLLIDSGSSDVLWLFDDDGFIEESPKNYFHDFLGLGLSGNIFGKRARIPELIVGKYILKKVITSFPEENSILKARYYEDRHGSVGGGFLSKFNVTFDYGNNLIRFKKNSRFKDPFNFNMSGLTLEHEGMELIKQEGHTAVISNLENQKKSFIRNGVSITPEVQLSLVPKYIVADVREGSPAALAGIEKSDEVISINGKPCYEYKLQQLIEIFSSEEGKKIAMEIRRDGLLHKTKFYLKNAIM</sequence>
<keyword evidence="5" id="KW-1185">Reference proteome</keyword>
<evidence type="ECO:0000259" key="3">
    <source>
        <dbReference type="PROSITE" id="PS50175"/>
    </source>
</evidence>
<dbReference type="PROSITE" id="PS00141">
    <property type="entry name" value="ASP_PROTEASE"/>
    <property type="match status" value="1"/>
</dbReference>
<accession>A0A5C6YZQ5</accession>
<dbReference type="GO" id="GO:0004190">
    <property type="term" value="F:aspartic-type endopeptidase activity"/>
    <property type="evidence" value="ECO:0007669"/>
    <property type="project" value="InterPro"/>
</dbReference>